<dbReference type="Proteomes" id="UP001372338">
    <property type="component" value="Unassembled WGS sequence"/>
</dbReference>
<dbReference type="EMBL" id="JAYWIO010000008">
    <property type="protein sequence ID" value="KAK7243071.1"/>
    <property type="molecule type" value="Genomic_DNA"/>
</dbReference>
<comment type="caution">
    <text evidence="2">The sequence shown here is derived from an EMBL/GenBank/DDBJ whole genome shotgun (WGS) entry which is preliminary data.</text>
</comment>
<evidence type="ECO:0000313" key="2">
    <source>
        <dbReference type="EMBL" id="KAK7243071.1"/>
    </source>
</evidence>
<protein>
    <submittedName>
        <fullName evidence="2">Uncharacterized protein</fullName>
    </submittedName>
</protein>
<organism evidence="2 3">
    <name type="scientific">Crotalaria pallida</name>
    <name type="common">Smooth rattlebox</name>
    <name type="synonym">Crotalaria striata</name>
    <dbReference type="NCBI Taxonomy" id="3830"/>
    <lineage>
        <taxon>Eukaryota</taxon>
        <taxon>Viridiplantae</taxon>
        <taxon>Streptophyta</taxon>
        <taxon>Embryophyta</taxon>
        <taxon>Tracheophyta</taxon>
        <taxon>Spermatophyta</taxon>
        <taxon>Magnoliopsida</taxon>
        <taxon>eudicotyledons</taxon>
        <taxon>Gunneridae</taxon>
        <taxon>Pentapetalae</taxon>
        <taxon>rosids</taxon>
        <taxon>fabids</taxon>
        <taxon>Fabales</taxon>
        <taxon>Fabaceae</taxon>
        <taxon>Papilionoideae</taxon>
        <taxon>50 kb inversion clade</taxon>
        <taxon>genistoids sensu lato</taxon>
        <taxon>core genistoids</taxon>
        <taxon>Crotalarieae</taxon>
        <taxon>Crotalaria</taxon>
    </lineage>
</organism>
<evidence type="ECO:0000256" key="1">
    <source>
        <dbReference type="SAM" id="MobiDB-lite"/>
    </source>
</evidence>
<dbReference type="AlphaFoldDB" id="A0AAN9E030"/>
<sequence length="180" mass="19914">MLAEEAIAEHHHHIKKITFRVGLKKPSKSAVVTDEVLKIYNLHKAETSNFKKPIDFCSKVPNKSLGSAFEGSSSSIPSHIIKKITFYLGRKRNDVADDFSSNKPIKVMGSASEGSSSSSSLHLPPKKKLKLNANDVLKEEASSEKPITFMDSEIVGAEHADFEENDHVLRMKKGKGLKRT</sequence>
<reference evidence="2 3" key="1">
    <citation type="submission" date="2024-01" db="EMBL/GenBank/DDBJ databases">
        <title>The genomes of 5 underutilized Papilionoideae crops provide insights into root nodulation and disease resistanc.</title>
        <authorList>
            <person name="Yuan L."/>
        </authorList>
    </citation>
    <scope>NUCLEOTIDE SEQUENCE [LARGE SCALE GENOMIC DNA]</scope>
    <source>
        <strain evidence="2">ZHUSHIDOU_FW_LH</strain>
        <tissue evidence="2">Leaf</tissue>
    </source>
</reference>
<keyword evidence="3" id="KW-1185">Reference proteome</keyword>
<gene>
    <name evidence="2" type="ORF">RIF29_37855</name>
</gene>
<evidence type="ECO:0000313" key="3">
    <source>
        <dbReference type="Proteomes" id="UP001372338"/>
    </source>
</evidence>
<name>A0AAN9E030_CROPI</name>
<feature type="region of interest" description="Disordered" evidence="1">
    <location>
        <begin position="108"/>
        <end position="127"/>
    </location>
</feature>
<proteinExistence type="predicted"/>
<accession>A0AAN9E030</accession>